<dbReference type="CDD" id="cd17416">
    <property type="entry name" value="MFS_NPF1_2"/>
    <property type="match status" value="1"/>
</dbReference>
<evidence type="ECO:0000313" key="7">
    <source>
        <dbReference type="EnsemblPlants" id="Kaladp1116s0006.1.v1.1"/>
    </source>
</evidence>
<evidence type="ECO:0000256" key="2">
    <source>
        <dbReference type="ARBA" id="ARBA00005982"/>
    </source>
</evidence>
<sequence>MMVDPSDEKSAMREPLIPNSIPEEKVAGCDLVGSSSAQDLLIMKPNSAKGGFRTMPFIFANEALLDVANYGVMPNMIIYLVKKYGMETADATQILFLWSATVYLFPTLCALIADSYIGKFWMIAFGCLINILGMVLLWLSAMIPQATPCHENACAPQTLSQLSLLYASLFLISVGSGGIRSCTAAFGADQLTTITHKCGVKLLEKYFGWFYFFSSMAIMVGMTVVVYIQETWGWRIGFGVAALLALLSAVAFFLGSPLYIRLKVKAGLLTGSAQVLVACYRKRHINLSSHTRYHHSKGSRQIHPSDNLRILNRACAIEKHERDSVTDEEVINPWRLCTVEQVEELKSLIRVLPLWSSGIVCGMTVSQTTFVTLQALSMDRHVTRSFEIPAASLYMISLVSLVLWIAVYDSALVPLASKAVGKPVHLCTRQRMGIGNVIAFLSMVVAAVVERYRRNMSITETQLTGQHPQSAFPVSALWLAPQYVLMGVANALSAVAQTQFYYSELPKSMSSLASTLFTVGLSAGSLASSFLVSFIDSATKSGGSWVSNDINAAHYDYYYWLLAGLNVVNFAYFLVCCRAYGPYKEPLELLPAEVDKMIDAQDP</sequence>
<protein>
    <submittedName>
        <fullName evidence="7">Uncharacterized protein</fullName>
    </submittedName>
</protein>
<keyword evidence="5 6" id="KW-0472">Membrane</keyword>
<feature type="transmembrane region" description="Helical" evidence="6">
    <location>
        <begin position="557"/>
        <end position="575"/>
    </location>
</feature>
<comment type="subcellular location">
    <subcellularLocation>
        <location evidence="1">Membrane</location>
        <topology evidence="1">Multi-pass membrane protein</topology>
    </subcellularLocation>
</comment>
<feature type="transmembrane region" description="Helical" evidence="6">
    <location>
        <begin position="514"/>
        <end position="535"/>
    </location>
</feature>
<dbReference type="EnsemblPlants" id="Kaladp1116s0006.1.v1.1">
    <property type="protein sequence ID" value="Kaladp1116s0006.1.v1.1"/>
    <property type="gene ID" value="Kaladp1116s0006.v1.1"/>
</dbReference>
<dbReference type="AlphaFoldDB" id="A0A7N0VK44"/>
<feature type="transmembrane region" description="Helical" evidence="6">
    <location>
        <begin position="163"/>
        <end position="188"/>
    </location>
</feature>
<evidence type="ECO:0000256" key="1">
    <source>
        <dbReference type="ARBA" id="ARBA00004141"/>
    </source>
</evidence>
<feature type="transmembrane region" description="Helical" evidence="6">
    <location>
        <begin position="209"/>
        <end position="228"/>
    </location>
</feature>
<accession>A0A7N0VK44</accession>
<name>A0A7N0VK44_KALFE</name>
<dbReference type="SUPFAM" id="SSF103473">
    <property type="entry name" value="MFS general substrate transporter"/>
    <property type="match status" value="1"/>
</dbReference>
<evidence type="ECO:0000256" key="6">
    <source>
        <dbReference type="SAM" id="Phobius"/>
    </source>
</evidence>
<evidence type="ECO:0000313" key="8">
    <source>
        <dbReference type="Proteomes" id="UP000594263"/>
    </source>
</evidence>
<dbReference type="InterPro" id="IPR036259">
    <property type="entry name" value="MFS_trans_sf"/>
</dbReference>
<feature type="transmembrane region" description="Helical" evidence="6">
    <location>
        <begin position="93"/>
        <end position="113"/>
    </location>
</feature>
<evidence type="ECO:0000256" key="3">
    <source>
        <dbReference type="ARBA" id="ARBA00022692"/>
    </source>
</evidence>
<dbReference type="Gene3D" id="1.20.1250.20">
    <property type="entry name" value="MFS general substrate transporter like domains"/>
    <property type="match status" value="1"/>
</dbReference>
<keyword evidence="4 6" id="KW-1133">Transmembrane helix</keyword>
<dbReference type="GO" id="GO:0016020">
    <property type="term" value="C:membrane"/>
    <property type="evidence" value="ECO:0007669"/>
    <property type="project" value="UniProtKB-SubCell"/>
</dbReference>
<feature type="transmembrane region" description="Helical" evidence="6">
    <location>
        <begin position="432"/>
        <end position="449"/>
    </location>
</feature>
<reference evidence="7" key="1">
    <citation type="submission" date="2021-01" db="UniProtKB">
        <authorList>
            <consortium name="EnsemblPlants"/>
        </authorList>
    </citation>
    <scope>IDENTIFICATION</scope>
</reference>
<dbReference type="Proteomes" id="UP000594263">
    <property type="component" value="Unplaced"/>
</dbReference>
<evidence type="ECO:0000256" key="4">
    <source>
        <dbReference type="ARBA" id="ARBA00022989"/>
    </source>
</evidence>
<feature type="transmembrane region" description="Helical" evidence="6">
    <location>
        <begin position="63"/>
        <end position="81"/>
    </location>
</feature>
<dbReference type="PANTHER" id="PTHR11654">
    <property type="entry name" value="OLIGOPEPTIDE TRANSPORTER-RELATED"/>
    <property type="match status" value="1"/>
</dbReference>
<feature type="transmembrane region" description="Helical" evidence="6">
    <location>
        <begin position="120"/>
        <end position="143"/>
    </location>
</feature>
<dbReference type="InterPro" id="IPR000109">
    <property type="entry name" value="POT_fam"/>
</dbReference>
<comment type="similarity">
    <text evidence="2">Belongs to the major facilitator superfamily. Proton-dependent oligopeptide transporter (POT/PTR) (TC 2.A.17) family.</text>
</comment>
<dbReference type="GO" id="GO:0022857">
    <property type="term" value="F:transmembrane transporter activity"/>
    <property type="evidence" value="ECO:0007669"/>
    <property type="project" value="InterPro"/>
</dbReference>
<keyword evidence="3 6" id="KW-0812">Transmembrane</keyword>
<keyword evidence="8" id="KW-1185">Reference proteome</keyword>
<organism evidence="7 8">
    <name type="scientific">Kalanchoe fedtschenkoi</name>
    <name type="common">Lavender scallops</name>
    <name type="synonym">South American air plant</name>
    <dbReference type="NCBI Taxonomy" id="63787"/>
    <lineage>
        <taxon>Eukaryota</taxon>
        <taxon>Viridiplantae</taxon>
        <taxon>Streptophyta</taxon>
        <taxon>Embryophyta</taxon>
        <taxon>Tracheophyta</taxon>
        <taxon>Spermatophyta</taxon>
        <taxon>Magnoliopsida</taxon>
        <taxon>eudicotyledons</taxon>
        <taxon>Gunneridae</taxon>
        <taxon>Pentapetalae</taxon>
        <taxon>Saxifragales</taxon>
        <taxon>Crassulaceae</taxon>
        <taxon>Kalanchoe</taxon>
    </lineage>
</organism>
<dbReference type="Pfam" id="PF00854">
    <property type="entry name" value="PTR2"/>
    <property type="match status" value="1"/>
</dbReference>
<feature type="transmembrane region" description="Helical" evidence="6">
    <location>
        <begin position="388"/>
        <end position="411"/>
    </location>
</feature>
<feature type="transmembrane region" description="Helical" evidence="6">
    <location>
        <begin position="234"/>
        <end position="255"/>
    </location>
</feature>
<dbReference type="Gramene" id="Kaladp1116s0006.1.v1.1">
    <property type="protein sequence ID" value="Kaladp1116s0006.1.v1.1"/>
    <property type="gene ID" value="Kaladp1116s0006.v1.1"/>
</dbReference>
<evidence type="ECO:0000256" key="5">
    <source>
        <dbReference type="ARBA" id="ARBA00023136"/>
    </source>
</evidence>
<proteinExistence type="inferred from homology"/>